<dbReference type="RefSeq" id="WP_070744155.1">
    <property type="nucleotide sequence ID" value="NZ_MDZA01000222.1"/>
</dbReference>
<name>A0A1G1TG65_9BACT</name>
<evidence type="ECO:0000313" key="1">
    <source>
        <dbReference type="EMBL" id="OGX89864.1"/>
    </source>
</evidence>
<proteinExistence type="predicted"/>
<dbReference type="EMBL" id="MDZA01000222">
    <property type="protein sequence ID" value="OGX89864.1"/>
    <property type="molecule type" value="Genomic_DNA"/>
</dbReference>
<comment type="caution">
    <text evidence="1">The sequence shown here is derived from an EMBL/GenBank/DDBJ whole genome shotgun (WGS) entry which is preliminary data.</text>
</comment>
<gene>
    <name evidence="1" type="ORF">BEN49_00755</name>
</gene>
<reference evidence="1 2" key="1">
    <citation type="submission" date="2016-08" db="EMBL/GenBank/DDBJ databases">
        <title>Hymenobacter coccineus sp. nov., Hymenobacter lapidarius sp. nov. and Hymenobacter glacialis sp. nov., isolated from Antarctic soil.</title>
        <authorList>
            <person name="Sedlacek I."/>
            <person name="Kralova S."/>
            <person name="Kyrova K."/>
            <person name="Maslanova I."/>
            <person name="Stankova E."/>
            <person name="Vrbovska V."/>
            <person name="Nemec M."/>
            <person name="Bartak M."/>
            <person name="Svec P."/>
            <person name="Busse H.-J."/>
            <person name="Pantucek R."/>
        </authorList>
    </citation>
    <scope>NUCLEOTIDE SEQUENCE [LARGE SCALE GENOMIC DNA]</scope>
    <source>
        <strain evidence="1 2">CCM 8649</strain>
    </source>
</reference>
<dbReference type="Proteomes" id="UP000177506">
    <property type="component" value="Unassembled WGS sequence"/>
</dbReference>
<evidence type="ECO:0000313" key="2">
    <source>
        <dbReference type="Proteomes" id="UP000177506"/>
    </source>
</evidence>
<organism evidence="1 2">
    <name type="scientific">Hymenobacter coccineus</name>
    <dbReference type="NCBI Taxonomy" id="1908235"/>
    <lineage>
        <taxon>Bacteria</taxon>
        <taxon>Pseudomonadati</taxon>
        <taxon>Bacteroidota</taxon>
        <taxon>Cytophagia</taxon>
        <taxon>Cytophagales</taxon>
        <taxon>Hymenobacteraceae</taxon>
        <taxon>Hymenobacter</taxon>
    </lineage>
</organism>
<protein>
    <submittedName>
        <fullName evidence="1">Uncharacterized protein</fullName>
    </submittedName>
</protein>
<accession>A0A1G1TG65</accession>
<sequence length="66" mass="7137">MLIDGETPLRTMAGRLELAGYTVRHAPDARLGLQTLVQYLNATNYTAAATAIGGDAVTTKIFWDKL</sequence>
<keyword evidence="2" id="KW-1185">Reference proteome</keyword>
<dbReference type="AlphaFoldDB" id="A0A1G1TG65"/>